<evidence type="ECO:0008006" key="4">
    <source>
        <dbReference type="Google" id="ProtNLM"/>
    </source>
</evidence>
<reference evidence="2 3" key="1">
    <citation type="submission" date="2015-12" db="EMBL/GenBank/DDBJ databases">
        <title>Draft genome sequence of Moniliophthora roreri, the causal agent of frosty pod rot of cacao.</title>
        <authorList>
            <person name="Aime M.C."/>
            <person name="Diaz-Valderrama J.R."/>
            <person name="Kijpornyongpan T."/>
            <person name="Phillips-Mora W."/>
        </authorList>
    </citation>
    <scope>NUCLEOTIDE SEQUENCE [LARGE SCALE GENOMIC DNA]</scope>
    <source>
        <strain evidence="2 3">MCA 2952</strain>
    </source>
</reference>
<accession>A0A0W0FF14</accession>
<dbReference type="Gene3D" id="3.20.20.70">
    <property type="entry name" value="Aldolase class I"/>
    <property type="match status" value="1"/>
</dbReference>
<organism evidence="2 3">
    <name type="scientific">Moniliophthora roreri</name>
    <name type="common">Frosty pod rot fungus</name>
    <name type="synonym">Monilia roreri</name>
    <dbReference type="NCBI Taxonomy" id="221103"/>
    <lineage>
        <taxon>Eukaryota</taxon>
        <taxon>Fungi</taxon>
        <taxon>Dikarya</taxon>
        <taxon>Basidiomycota</taxon>
        <taxon>Agaricomycotina</taxon>
        <taxon>Agaricomycetes</taxon>
        <taxon>Agaricomycetidae</taxon>
        <taxon>Agaricales</taxon>
        <taxon>Marasmiineae</taxon>
        <taxon>Marasmiaceae</taxon>
        <taxon>Moniliophthora</taxon>
    </lineage>
</organism>
<evidence type="ECO:0000313" key="2">
    <source>
        <dbReference type="EMBL" id="KTB34924.1"/>
    </source>
</evidence>
<dbReference type="Pfam" id="PF00923">
    <property type="entry name" value="TAL_FSA"/>
    <property type="match status" value="1"/>
</dbReference>
<evidence type="ECO:0000313" key="3">
    <source>
        <dbReference type="Proteomes" id="UP000054988"/>
    </source>
</evidence>
<sequence length="518" mass="57504">MPALSRVKPRQRPSKSIAELQPQSMEKIDMIIKKSRKYATTALQTLQQNGLAIGGHSLSEPATPKCSTSTQSERVRVQKSRILIDSLNLLAATPTPISKLSYLVFEIIDGKDNTLCEYAVPAAERLMKFIRPQVPKGLDTQDFLLELLKSEKPPFDWPEMLFEYFMVEWALKHRKNSGARLVFLDIRARRLEGEMVASAQRIVELLVNEGLKRDEIIICIPATNDGMKAASRLKLGKEPIHVNMIEVTSVEHALACVQKGVDSVTIHLGQDKGRFPAEMEHPAVNIIRDTARHFRLSGITTRVLVSGFPSAKEVDLLVNDVDGVAISKDIIEDIEICESDEDQDVPFTSKRNLGEFCKKFETDLPVSLSPSVPESFDYTTYDNKLQAIESRLLNEMAVQAKRHDLKKAAANTEPRGTGCKGTLKRSASCMDVTKARLPKTGAAKEPVALKPADPVYKDTLKRTASCMDVTKTRLPKTDAAEEPVALESAAPVHKSTLKRTTGYMGVTEARLPKKCRTE</sequence>
<dbReference type="SUPFAM" id="SSF51569">
    <property type="entry name" value="Aldolase"/>
    <property type="match status" value="1"/>
</dbReference>
<dbReference type="GO" id="GO:0005975">
    <property type="term" value="P:carbohydrate metabolic process"/>
    <property type="evidence" value="ECO:0007669"/>
    <property type="project" value="InterPro"/>
</dbReference>
<proteinExistence type="predicted"/>
<keyword evidence="1" id="KW-0704">Schiff base</keyword>
<dbReference type="EMBL" id="LATX01002022">
    <property type="protein sequence ID" value="KTB34924.1"/>
    <property type="molecule type" value="Genomic_DNA"/>
</dbReference>
<evidence type="ECO:0000256" key="1">
    <source>
        <dbReference type="ARBA" id="ARBA00023270"/>
    </source>
</evidence>
<dbReference type="InterPro" id="IPR013785">
    <property type="entry name" value="Aldolase_TIM"/>
</dbReference>
<gene>
    <name evidence="2" type="ORF">WG66_12465</name>
</gene>
<name>A0A0W0FF14_MONRR</name>
<dbReference type="InterPro" id="IPR001585">
    <property type="entry name" value="TAL/FSA"/>
</dbReference>
<protein>
    <recommendedName>
        <fullName evidence="4">Transaldolase</fullName>
    </recommendedName>
</protein>
<comment type="caution">
    <text evidence="2">The sequence shown here is derived from an EMBL/GenBank/DDBJ whole genome shotgun (WGS) entry which is preliminary data.</text>
</comment>
<dbReference type="AlphaFoldDB" id="A0A0W0FF14"/>
<dbReference type="Proteomes" id="UP000054988">
    <property type="component" value="Unassembled WGS sequence"/>
</dbReference>